<reference evidence="2 3" key="1">
    <citation type="submission" date="2019-08" db="EMBL/GenBank/DDBJ databases">
        <title>Hyperibacter terrae gen. nov., sp. nov. and Hyperibacter viscosus sp. nov., two new members in the family Rhodospirillaceae isolated from the rhizosphere of Hypericum perforatum.</title>
        <authorList>
            <person name="Noviana Z."/>
        </authorList>
    </citation>
    <scope>NUCLEOTIDE SEQUENCE [LARGE SCALE GENOMIC DNA]</scope>
    <source>
        <strain evidence="2 3">R5913</strain>
    </source>
</reference>
<dbReference type="Proteomes" id="UP000326202">
    <property type="component" value="Chromosome"/>
</dbReference>
<accession>A0A5J6MFB0</accession>
<protein>
    <submittedName>
        <fullName evidence="2">Uncharacterized protein</fullName>
    </submittedName>
</protein>
<keyword evidence="3" id="KW-1185">Reference proteome</keyword>
<organism evidence="2 3">
    <name type="scientific">Hypericibacter terrae</name>
    <dbReference type="NCBI Taxonomy" id="2602015"/>
    <lineage>
        <taxon>Bacteria</taxon>
        <taxon>Pseudomonadati</taxon>
        <taxon>Pseudomonadota</taxon>
        <taxon>Alphaproteobacteria</taxon>
        <taxon>Rhodospirillales</taxon>
        <taxon>Dongiaceae</taxon>
        <taxon>Hypericibacter</taxon>
    </lineage>
</organism>
<feature type="region of interest" description="Disordered" evidence="1">
    <location>
        <begin position="55"/>
        <end position="79"/>
    </location>
</feature>
<dbReference type="AlphaFoldDB" id="A0A5J6MFB0"/>
<sequence length="79" mass="8782">MGFIGSGAITNGGGHCAAFWLAQRDVQNVEHSLMQEKKRPPEKDERFMETVRNMLASPPKPHVPASKVRANKGKKEKPK</sequence>
<dbReference type="EMBL" id="CP042906">
    <property type="protein sequence ID" value="QEX16123.1"/>
    <property type="molecule type" value="Genomic_DNA"/>
</dbReference>
<feature type="compositionally biased region" description="Basic residues" evidence="1">
    <location>
        <begin position="69"/>
        <end position="79"/>
    </location>
</feature>
<evidence type="ECO:0000313" key="2">
    <source>
        <dbReference type="EMBL" id="QEX16123.1"/>
    </source>
</evidence>
<gene>
    <name evidence="2" type="ORF">FRZ44_14150</name>
</gene>
<dbReference type="KEGG" id="htq:FRZ44_14150"/>
<evidence type="ECO:0000256" key="1">
    <source>
        <dbReference type="SAM" id="MobiDB-lite"/>
    </source>
</evidence>
<name>A0A5J6MFB0_9PROT</name>
<evidence type="ECO:0000313" key="3">
    <source>
        <dbReference type="Proteomes" id="UP000326202"/>
    </source>
</evidence>
<proteinExistence type="predicted"/>